<dbReference type="GO" id="GO:0005524">
    <property type="term" value="F:ATP binding"/>
    <property type="evidence" value="ECO:0007669"/>
    <property type="project" value="UniProtKB-KW"/>
</dbReference>
<gene>
    <name evidence="8" type="primary">gsiA_9</name>
    <name evidence="8" type="ORF">NCTC11647_03319</name>
</gene>
<name>A0A2T3Q8P2_PHODM</name>
<comment type="similarity">
    <text evidence="2">Belongs to the ABC transporter superfamily.</text>
</comment>
<keyword evidence="4" id="KW-1003">Cell membrane</keyword>
<dbReference type="Pfam" id="PF00005">
    <property type="entry name" value="ABC_tran"/>
    <property type="match status" value="1"/>
</dbReference>
<comment type="subcellular location">
    <subcellularLocation>
        <location evidence="1">Cell inner membrane</location>
        <topology evidence="1">Peripheral membrane protein</topology>
    </subcellularLocation>
</comment>
<dbReference type="InterPro" id="IPR027417">
    <property type="entry name" value="P-loop_NTPase"/>
</dbReference>
<dbReference type="PANTHER" id="PTHR43297:SF11">
    <property type="entry name" value="ATPASE COMPONENT OF ABC-TYPE TRANSPORT SYSTEM"/>
    <property type="match status" value="1"/>
</dbReference>
<organism evidence="8 9">
    <name type="scientific">Photobacterium damselae</name>
    <dbReference type="NCBI Taxonomy" id="38293"/>
    <lineage>
        <taxon>Bacteria</taxon>
        <taxon>Pseudomonadati</taxon>
        <taxon>Pseudomonadota</taxon>
        <taxon>Gammaproteobacteria</taxon>
        <taxon>Vibrionales</taxon>
        <taxon>Vibrionaceae</taxon>
        <taxon>Photobacterium</taxon>
    </lineage>
</organism>
<evidence type="ECO:0000313" key="9">
    <source>
        <dbReference type="Proteomes" id="UP000251647"/>
    </source>
</evidence>
<dbReference type="PROSITE" id="PS50893">
    <property type="entry name" value="ABC_TRANSPORTER_2"/>
    <property type="match status" value="1"/>
</dbReference>
<keyword evidence="3" id="KW-0813">Transport</keyword>
<proteinExistence type="inferred from homology"/>
<dbReference type="InterPro" id="IPR050388">
    <property type="entry name" value="ABC_Ni/Peptide_Import"/>
</dbReference>
<keyword evidence="5" id="KW-0547">Nucleotide-binding</keyword>
<evidence type="ECO:0000256" key="1">
    <source>
        <dbReference type="ARBA" id="ARBA00004417"/>
    </source>
</evidence>
<accession>A0A2T3Q8P2</accession>
<evidence type="ECO:0000256" key="2">
    <source>
        <dbReference type="ARBA" id="ARBA00005417"/>
    </source>
</evidence>
<dbReference type="GO" id="GO:0005886">
    <property type="term" value="C:plasma membrane"/>
    <property type="evidence" value="ECO:0007669"/>
    <property type="project" value="UniProtKB-SubCell"/>
</dbReference>
<dbReference type="InterPro" id="IPR003439">
    <property type="entry name" value="ABC_transporter-like_ATP-bd"/>
</dbReference>
<dbReference type="EC" id="3.6.3.-" evidence="8"/>
<dbReference type="EMBL" id="UATL01000005">
    <property type="protein sequence ID" value="SPY44378.1"/>
    <property type="molecule type" value="Genomic_DNA"/>
</dbReference>
<keyword evidence="6 8" id="KW-0067">ATP-binding</keyword>
<dbReference type="AlphaFoldDB" id="A0A2T3Q8P2"/>
<dbReference type="RefSeq" id="WP_005304009.1">
    <property type="nucleotide sequence ID" value="NZ_CP018298.1"/>
</dbReference>
<dbReference type="Gene3D" id="3.40.50.300">
    <property type="entry name" value="P-loop containing nucleotide triphosphate hydrolases"/>
    <property type="match status" value="1"/>
</dbReference>
<dbReference type="GO" id="GO:0016887">
    <property type="term" value="F:ATP hydrolysis activity"/>
    <property type="evidence" value="ECO:0007669"/>
    <property type="project" value="InterPro"/>
</dbReference>
<evidence type="ECO:0000256" key="5">
    <source>
        <dbReference type="ARBA" id="ARBA00022741"/>
    </source>
</evidence>
<keyword evidence="7" id="KW-0472">Membrane</keyword>
<sequence length="231" mass="25486">MLTIKNLSIKSSEQVLLDNFNLSVDKGELVGLIGASGSGKSILFQAIQGTLPSSFDHTGSIEFMDEAPKQTALIAQHSGVLNPNLTIGKQLHLFAGHQGDIDRYLKQLKLDLSIKEQYPYQLSGGMLKRILTCLALIQDTPYLLADEPACGLDHDNAVLLYQCLRQQNHKGVIVISHDLELLVNYVDRIVVLNKGLQVDNTTPSAILTGQCQSYTCQLWQALPQHWESCCD</sequence>
<protein>
    <submittedName>
        <fullName evidence="8">Glutathione import ATP-binding protein GsiA</fullName>
        <ecNumber evidence="8">3.6.3.-</ecNumber>
    </submittedName>
</protein>
<evidence type="ECO:0000256" key="6">
    <source>
        <dbReference type="ARBA" id="ARBA00022840"/>
    </source>
</evidence>
<evidence type="ECO:0000256" key="3">
    <source>
        <dbReference type="ARBA" id="ARBA00022448"/>
    </source>
</evidence>
<dbReference type="InterPro" id="IPR003593">
    <property type="entry name" value="AAA+_ATPase"/>
</dbReference>
<dbReference type="Proteomes" id="UP000251647">
    <property type="component" value="Unassembled WGS sequence"/>
</dbReference>
<dbReference type="SMART" id="SM00382">
    <property type="entry name" value="AAA"/>
    <property type="match status" value="1"/>
</dbReference>
<dbReference type="PANTHER" id="PTHR43297">
    <property type="entry name" value="OLIGOPEPTIDE TRANSPORT ATP-BINDING PROTEIN APPD"/>
    <property type="match status" value="1"/>
</dbReference>
<dbReference type="SUPFAM" id="SSF52540">
    <property type="entry name" value="P-loop containing nucleoside triphosphate hydrolases"/>
    <property type="match status" value="1"/>
</dbReference>
<evidence type="ECO:0000256" key="7">
    <source>
        <dbReference type="ARBA" id="ARBA00023136"/>
    </source>
</evidence>
<evidence type="ECO:0000313" key="8">
    <source>
        <dbReference type="EMBL" id="SPY44378.1"/>
    </source>
</evidence>
<dbReference type="OrthoDB" id="9784450at2"/>
<reference evidence="8 9" key="1">
    <citation type="submission" date="2018-06" db="EMBL/GenBank/DDBJ databases">
        <authorList>
            <consortium name="Pathogen Informatics"/>
            <person name="Doyle S."/>
        </authorList>
    </citation>
    <scope>NUCLEOTIDE SEQUENCE [LARGE SCALE GENOMIC DNA]</scope>
    <source>
        <strain evidence="8 9">NCTC11647</strain>
    </source>
</reference>
<keyword evidence="8" id="KW-0378">Hydrolase</keyword>
<evidence type="ECO:0000256" key="4">
    <source>
        <dbReference type="ARBA" id="ARBA00022475"/>
    </source>
</evidence>